<reference evidence="1" key="1">
    <citation type="submission" date="2021-05" db="EMBL/GenBank/DDBJ databases">
        <authorList>
            <person name="Scholz U."/>
            <person name="Mascher M."/>
            <person name="Fiebig A."/>
        </authorList>
    </citation>
    <scope>NUCLEOTIDE SEQUENCE [LARGE SCALE GENOMIC DNA]</scope>
</reference>
<accession>A0ACD5ZI49</accession>
<protein>
    <submittedName>
        <fullName evidence="1">Uncharacterized protein</fullName>
    </submittedName>
</protein>
<dbReference type="EnsemblPlants" id="AVESA.00010b.r2.7AG1196080.1">
    <property type="protein sequence ID" value="AVESA.00010b.r2.7AG1196080.1.CDS"/>
    <property type="gene ID" value="AVESA.00010b.r2.7AG1196080"/>
</dbReference>
<reference evidence="1" key="2">
    <citation type="submission" date="2025-09" db="UniProtKB">
        <authorList>
            <consortium name="EnsemblPlants"/>
        </authorList>
    </citation>
    <scope>IDENTIFICATION</scope>
</reference>
<dbReference type="Proteomes" id="UP001732700">
    <property type="component" value="Chromosome 7A"/>
</dbReference>
<keyword evidence="2" id="KW-1185">Reference proteome</keyword>
<evidence type="ECO:0000313" key="2">
    <source>
        <dbReference type="Proteomes" id="UP001732700"/>
    </source>
</evidence>
<name>A0ACD5ZI49_AVESA</name>
<sequence length="463" mass="51322">MKFICARKLWDTVSIDTVATILACAETYNCHELRNKCIDFISLEENFKEATFTDGYAWLVLKFPSIAAELKRRGFAVRGGGHNRSLAGDEQCQGRGVRRRFPVGCGEVGGGAGGASARIATACSCRAMSNKRAKMAEPVARTTVVGSSVQIRIDYEQIKQLPVNGSILSDVVSAGGHLRRIEFFGDDDGADIFISLRHMNKFRSVRAFFEALVLGMDGTPSNQSRLYLCQNFESSGEGTHKWGLLIVEPDLAKRFLIERHVTFVCTIVVIDGSPIPVPPSDIGTHLGRLLDQTEGTDVSFIIDDEAFPAHRAVLAARSPVFKAELFGSMAESTMSSITLHDITPATFRTMLRFIYTDELPAEDEHQETSTEMIQNLLVAADRYALDRLKFICSQKLWDKVSVDTVATILACAETYNCQELRNKCIDFFVLEENFKQAVFTDGYVALVLNFPSIAAELKRRVRA</sequence>
<organism evidence="1 2">
    <name type="scientific">Avena sativa</name>
    <name type="common">Oat</name>
    <dbReference type="NCBI Taxonomy" id="4498"/>
    <lineage>
        <taxon>Eukaryota</taxon>
        <taxon>Viridiplantae</taxon>
        <taxon>Streptophyta</taxon>
        <taxon>Embryophyta</taxon>
        <taxon>Tracheophyta</taxon>
        <taxon>Spermatophyta</taxon>
        <taxon>Magnoliopsida</taxon>
        <taxon>Liliopsida</taxon>
        <taxon>Poales</taxon>
        <taxon>Poaceae</taxon>
        <taxon>BOP clade</taxon>
        <taxon>Pooideae</taxon>
        <taxon>Poodae</taxon>
        <taxon>Poeae</taxon>
        <taxon>Poeae Chloroplast Group 1 (Aveneae type)</taxon>
        <taxon>Aveninae</taxon>
        <taxon>Avena</taxon>
    </lineage>
</organism>
<proteinExistence type="predicted"/>
<evidence type="ECO:0000313" key="1">
    <source>
        <dbReference type="EnsemblPlants" id="AVESA.00010b.r2.7AG1196080.1.CDS"/>
    </source>
</evidence>